<dbReference type="InterPro" id="IPR011322">
    <property type="entry name" value="N-reg_PII-like_a/b"/>
</dbReference>
<dbReference type="SUPFAM" id="SSF54913">
    <property type="entry name" value="GlnB-like"/>
    <property type="match status" value="1"/>
</dbReference>
<proteinExistence type="inferred from homology"/>
<comment type="caution">
    <text evidence="2">The sequence shown here is derived from an EMBL/GenBank/DDBJ whole genome shotgun (WGS) entry which is preliminary data.</text>
</comment>
<sequence>MTEVEMGDAKYVQVVTTLDDRDAALALARSAVEARVAACAQLGGPIRSVYRWQGAIEEAEEFPLVFKTTTAGYPALERHILDRHPYDTPEIVCTPVLTGNPAYLDWVTAETGR</sequence>
<gene>
    <name evidence="2" type="primary">cutA</name>
    <name evidence="2" type="ORF">ACFQO7_30585</name>
</gene>
<evidence type="ECO:0000256" key="1">
    <source>
        <dbReference type="ARBA" id="ARBA00010169"/>
    </source>
</evidence>
<reference evidence="3" key="1">
    <citation type="journal article" date="2019" name="Int. J. Syst. Evol. Microbiol.">
        <title>The Global Catalogue of Microorganisms (GCM) 10K type strain sequencing project: providing services to taxonomists for standard genome sequencing and annotation.</title>
        <authorList>
            <consortium name="The Broad Institute Genomics Platform"/>
            <consortium name="The Broad Institute Genome Sequencing Center for Infectious Disease"/>
            <person name="Wu L."/>
            <person name="Ma J."/>
        </authorList>
    </citation>
    <scope>NUCLEOTIDE SEQUENCE [LARGE SCALE GENOMIC DNA]</scope>
    <source>
        <strain evidence="3">CGMCC 1.9106</strain>
    </source>
</reference>
<evidence type="ECO:0000313" key="2">
    <source>
        <dbReference type="EMBL" id="MFC7246846.1"/>
    </source>
</evidence>
<name>A0ABW2H850_9ACTN</name>
<evidence type="ECO:0000313" key="3">
    <source>
        <dbReference type="Proteomes" id="UP001596392"/>
    </source>
</evidence>
<accession>A0ABW2H850</accession>
<dbReference type="RefSeq" id="WP_376809630.1">
    <property type="nucleotide sequence ID" value="NZ_JBHTAC010000045.1"/>
</dbReference>
<dbReference type="EMBL" id="JBHTAC010000045">
    <property type="protein sequence ID" value="MFC7246846.1"/>
    <property type="molecule type" value="Genomic_DNA"/>
</dbReference>
<keyword evidence="3" id="KW-1185">Reference proteome</keyword>
<organism evidence="2 3">
    <name type="scientific">Catellatospora aurea</name>
    <dbReference type="NCBI Taxonomy" id="1337874"/>
    <lineage>
        <taxon>Bacteria</taxon>
        <taxon>Bacillati</taxon>
        <taxon>Actinomycetota</taxon>
        <taxon>Actinomycetes</taxon>
        <taxon>Micromonosporales</taxon>
        <taxon>Micromonosporaceae</taxon>
        <taxon>Catellatospora</taxon>
    </lineage>
</organism>
<dbReference type="InterPro" id="IPR004323">
    <property type="entry name" value="Ion_tolerance_CutA"/>
</dbReference>
<protein>
    <submittedName>
        <fullName evidence="2">Divalent-cation tolerance protein CutA</fullName>
    </submittedName>
</protein>
<dbReference type="Pfam" id="PF03091">
    <property type="entry name" value="CutA1"/>
    <property type="match status" value="1"/>
</dbReference>
<dbReference type="Gene3D" id="3.30.70.120">
    <property type="match status" value="1"/>
</dbReference>
<dbReference type="InterPro" id="IPR015867">
    <property type="entry name" value="N-reg_PII/ATP_PRibTrfase_C"/>
</dbReference>
<dbReference type="PANTHER" id="PTHR23419:SF8">
    <property type="entry name" value="FI09726P"/>
    <property type="match status" value="1"/>
</dbReference>
<comment type="similarity">
    <text evidence="1">Belongs to the CutA family.</text>
</comment>
<dbReference type="PANTHER" id="PTHR23419">
    <property type="entry name" value="DIVALENT CATION TOLERANCE CUTA-RELATED"/>
    <property type="match status" value="1"/>
</dbReference>
<dbReference type="Proteomes" id="UP001596392">
    <property type="component" value="Unassembled WGS sequence"/>
</dbReference>